<keyword evidence="1" id="KW-0378">Hydrolase</keyword>
<accession>A0A7W4J963</accession>
<dbReference type="SUPFAM" id="SSF52266">
    <property type="entry name" value="SGNH hydrolase"/>
    <property type="match status" value="1"/>
</dbReference>
<gene>
    <name evidence="1" type="ORF">HLH21_13150</name>
</gene>
<sequence length="215" mass="23542">MHPLLVGLTVLLIGDSHITFKNSLLATLPDELARQGAKVVTYGLCSSKPEDWVDEKPANACGYTMRVGVEPIKLFMGKDQAPPNMTALVAQWHPNAVITVFGDAMAGYGQKTLPRDWIDEQVHALVGQIGSATCIWVGPTWGQYNPRYGKTDQRVTELAALLKQDVAPCHYIDSTTLFQPGKVETEDGVHLTAPFYQSWGNDLAKAIIPLLAQKQ</sequence>
<name>A0A7W4J963_9PROT</name>
<protein>
    <submittedName>
        <fullName evidence="1">SGNH/GDSL hydrolase family protein</fullName>
    </submittedName>
</protein>
<dbReference type="GO" id="GO:0016788">
    <property type="term" value="F:hydrolase activity, acting on ester bonds"/>
    <property type="evidence" value="ECO:0007669"/>
    <property type="project" value="UniProtKB-ARBA"/>
</dbReference>
<dbReference type="AlphaFoldDB" id="A0A7W4J963"/>
<dbReference type="Proteomes" id="UP000561066">
    <property type="component" value="Unassembled WGS sequence"/>
</dbReference>
<dbReference type="EMBL" id="JABEQH010000018">
    <property type="protein sequence ID" value="MBB2176858.1"/>
    <property type="molecule type" value="Genomic_DNA"/>
</dbReference>
<keyword evidence="2" id="KW-1185">Reference proteome</keyword>
<reference evidence="1 2" key="1">
    <citation type="submission" date="2020-04" db="EMBL/GenBank/DDBJ databases">
        <title>Description of novel Gluconacetobacter.</title>
        <authorList>
            <person name="Sombolestani A."/>
        </authorList>
    </citation>
    <scope>NUCLEOTIDE SEQUENCE [LARGE SCALE GENOMIC DNA]</scope>
    <source>
        <strain evidence="1 2">LMG 21312</strain>
    </source>
</reference>
<organism evidence="1 2">
    <name type="scientific">Gluconacetobacter johannae</name>
    <dbReference type="NCBI Taxonomy" id="112140"/>
    <lineage>
        <taxon>Bacteria</taxon>
        <taxon>Pseudomonadati</taxon>
        <taxon>Pseudomonadota</taxon>
        <taxon>Alphaproteobacteria</taxon>
        <taxon>Acetobacterales</taxon>
        <taxon>Acetobacteraceae</taxon>
        <taxon>Gluconacetobacter</taxon>
    </lineage>
</organism>
<dbReference type="InterPro" id="IPR036514">
    <property type="entry name" value="SGNH_hydro_sf"/>
</dbReference>
<evidence type="ECO:0000313" key="1">
    <source>
        <dbReference type="EMBL" id="MBB2176858.1"/>
    </source>
</evidence>
<dbReference type="Gene3D" id="3.40.50.1110">
    <property type="entry name" value="SGNH hydrolase"/>
    <property type="match status" value="1"/>
</dbReference>
<evidence type="ECO:0000313" key="2">
    <source>
        <dbReference type="Proteomes" id="UP000561066"/>
    </source>
</evidence>
<proteinExistence type="predicted"/>
<comment type="caution">
    <text evidence="1">The sequence shown here is derived from an EMBL/GenBank/DDBJ whole genome shotgun (WGS) entry which is preliminary data.</text>
</comment>
<dbReference type="RefSeq" id="WP_182944208.1">
    <property type="nucleotide sequence ID" value="NZ_JABEQH010000018.1"/>
</dbReference>